<keyword evidence="3" id="KW-0808">Transferase</keyword>
<gene>
    <name evidence="5" type="ORF">FIE12Z_1181</name>
</gene>
<dbReference type="PANTHER" id="PTHR31896">
    <property type="entry name" value="FAMILY REGULATORY PROTEIN, PUTATIVE (AFU_ORTHOLOGUE AFUA_3G14730)-RELATED"/>
    <property type="match status" value="1"/>
</dbReference>
<evidence type="ECO:0000256" key="2">
    <source>
        <dbReference type="ARBA" id="ARBA00009861"/>
    </source>
</evidence>
<sequence length="467" mass="52558">MASPNQSSADYVYPTHMVDNLSMLRQMVMAWTMRFDEVLDPNALHNSLTELLKIGDWKKLGGRLKFGNNPQGHLEIHIPSEATPAVAFWHKKYDISIEEHELSRSFPKTTAEPSVHPISSKLWDSILSPDTPKSLKDFTTRDVPMLSLHIVSFDDATIVSISWPHVLFDAKGFHHVVQAWSDVLTGHKESVPDIIGAKEDVLYDITGKSDYSSELSDIESRILSGFAFVIFVVRFLWIILTHPTVESRAICLPKKSVDKLHRQALEDIKDETTDAWVSPNDAILAWFTTTIFKSTSRPISMVTPIDARTRLRQLQNPKGVYIQNMLLASFTTVLPSILHQPLGIQALTCRQALLDQLQEPKLLAMLEFSRKRGTAQTPIFANSNSILLTTNNRLKADIFAAARFGSAAEKSPGPVYHHADLINANAGRIMRNLINVQAKDLDGNYWISGCFTPKEWERIEKEIVQLV</sequence>
<keyword evidence="4" id="KW-0012">Acyltransferase</keyword>
<dbReference type="Proteomes" id="UP000265631">
    <property type="component" value="Unassembled WGS sequence"/>
</dbReference>
<comment type="caution">
    <text evidence="5">The sequence shown here is derived from an EMBL/GenBank/DDBJ whole genome shotgun (WGS) entry which is preliminary data.</text>
</comment>
<comment type="similarity">
    <text evidence="2">Belongs to the plant acyltransferase family.</text>
</comment>
<keyword evidence="6" id="KW-1185">Reference proteome</keyword>
<comment type="pathway">
    <text evidence="1">Secondary metabolite biosynthesis.</text>
</comment>
<dbReference type="Gene3D" id="3.30.559.10">
    <property type="entry name" value="Chloramphenicol acetyltransferase-like domain"/>
    <property type="match status" value="2"/>
</dbReference>
<evidence type="ECO:0000256" key="3">
    <source>
        <dbReference type="ARBA" id="ARBA00022679"/>
    </source>
</evidence>
<dbReference type="InterPro" id="IPR051283">
    <property type="entry name" value="Sec_Metabolite_Acyltrans"/>
</dbReference>
<dbReference type="EMBL" id="PXXK01000026">
    <property type="protein sequence ID" value="RFN54526.1"/>
    <property type="molecule type" value="Genomic_DNA"/>
</dbReference>
<evidence type="ECO:0000256" key="1">
    <source>
        <dbReference type="ARBA" id="ARBA00005179"/>
    </source>
</evidence>
<evidence type="ECO:0000313" key="6">
    <source>
        <dbReference type="Proteomes" id="UP000265631"/>
    </source>
</evidence>
<evidence type="ECO:0000313" key="5">
    <source>
        <dbReference type="EMBL" id="RFN54526.1"/>
    </source>
</evidence>
<proteinExistence type="inferred from homology"/>
<dbReference type="AlphaFoldDB" id="A0A395N321"/>
<protein>
    <recommendedName>
        <fullName evidence="7">Lysr family regulatory protein</fullName>
    </recommendedName>
</protein>
<dbReference type="GO" id="GO:0016746">
    <property type="term" value="F:acyltransferase activity"/>
    <property type="evidence" value="ECO:0007669"/>
    <property type="project" value="UniProtKB-KW"/>
</dbReference>
<dbReference type="STRING" id="2594813.A0A395N321"/>
<name>A0A395N321_9HYPO</name>
<dbReference type="PANTHER" id="PTHR31896:SF69">
    <property type="entry name" value="FAMILY REGULATORY PROTEIN, PUTATIVE (AFU_ORTHOLOGUE AFUA_3G14730)-RELATED"/>
    <property type="match status" value="1"/>
</dbReference>
<evidence type="ECO:0008006" key="7">
    <source>
        <dbReference type="Google" id="ProtNLM"/>
    </source>
</evidence>
<organism evidence="5 6">
    <name type="scientific">Fusarium flagelliforme</name>
    <dbReference type="NCBI Taxonomy" id="2675880"/>
    <lineage>
        <taxon>Eukaryota</taxon>
        <taxon>Fungi</taxon>
        <taxon>Dikarya</taxon>
        <taxon>Ascomycota</taxon>
        <taxon>Pezizomycotina</taxon>
        <taxon>Sordariomycetes</taxon>
        <taxon>Hypocreomycetidae</taxon>
        <taxon>Hypocreales</taxon>
        <taxon>Nectriaceae</taxon>
        <taxon>Fusarium</taxon>
        <taxon>Fusarium incarnatum-equiseti species complex</taxon>
    </lineage>
</organism>
<reference evidence="5 6" key="1">
    <citation type="journal article" date="2018" name="PLoS Pathog.">
        <title>Evolution of structural diversity of trichothecenes, a family of toxins produced by plant pathogenic and entomopathogenic fungi.</title>
        <authorList>
            <person name="Proctor R.H."/>
            <person name="McCormick S.P."/>
            <person name="Kim H.S."/>
            <person name="Cardoza R.E."/>
            <person name="Stanley A.M."/>
            <person name="Lindo L."/>
            <person name="Kelly A."/>
            <person name="Brown D.W."/>
            <person name="Lee T."/>
            <person name="Vaughan M.M."/>
            <person name="Alexander N.J."/>
            <person name="Busman M."/>
            <person name="Gutierrez S."/>
        </authorList>
    </citation>
    <scope>NUCLEOTIDE SEQUENCE [LARGE SCALE GENOMIC DNA]</scope>
    <source>
        <strain evidence="5 6">NRRL 13405</strain>
    </source>
</reference>
<accession>A0A395N321</accession>
<evidence type="ECO:0000256" key="4">
    <source>
        <dbReference type="ARBA" id="ARBA00023315"/>
    </source>
</evidence>
<dbReference type="InterPro" id="IPR023213">
    <property type="entry name" value="CAT-like_dom_sf"/>
</dbReference>
<dbReference type="OrthoDB" id="21502at2759"/>